<sequence>MEKFTAIYARACERKGGERALARLMPAVKSSRVLSARKNDRWLAEMTRCVFQAGFVWRVVDNKWDEFEEVFFNFPPDRILMLSPDQIDRISQNPKIIRNRQKVLSVQHNAQYILDVSKEHGSFGKMVSRWPSDDLIGLFAHLKRGGSRLGGMSGQRVLRNMGKDTFVLTGDVVCCLRRAGLDIKPNPTTQRELKLIQGAFNEWHAQSELPYSHISRICACSLDD</sequence>
<protein>
    <submittedName>
        <fullName evidence="1">3-methyladenine DNA glycosylase</fullName>
    </submittedName>
</protein>
<dbReference type="Pfam" id="PF03352">
    <property type="entry name" value="Adenine_glyco"/>
    <property type="match status" value="1"/>
</dbReference>
<dbReference type="Proteomes" id="UP000235162">
    <property type="component" value="Unassembled WGS sequence"/>
</dbReference>
<dbReference type="PANTHER" id="PTHR30037">
    <property type="entry name" value="DNA-3-METHYLADENINE GLYCOSYLASE 1"/>
    <property type="match status" value="1"/>
</dbReference>
<dbReference type="InterPro" id="IPR005019">
    <property type="entry name" value="Adenine_glyco"/>
</dbReference>
<reference evidence="1 2" key="1">
    <citation type="submission" date="2018-01" db="EMBL/GenBank/DDBJ databases">
        <title>The draft genome sequence of Halioglobus japonicus S1-36.</title>
        <authorList>
            <person name="Du Z.-J."/>
            <person name="Shi M.-J."/>
        </authorList>
    </citation>
    <scope>NUCLEOTIDE SEQUENCE [LARGE SCALE GENOMIC DNA]</scope>
    <source>
        <strain evidence="1 2">S1-36</strain>
    </source>
</reference>
<gene>
    <name evidence="1" type="ORF">C0029_06140</name>
</gene>
<proteinExistence type="predicted"/>
<comment type="caution">
    <text evidence="1">The sequence shown here is derived from an EMBL/GenBank/DDBJ whole genome shotgun (WGS) entry which is preliminary data.</text>
</comment>
<keyword evidence="2" id="KW-1185">Reference proteome</keyword>
<dbReference type="Gene3D" id="1.10.340.30">
    <property type="entry name" value="Hypothetical protein, domain 2"/>
    <property type="match status" value="1"/>
</dbReference>
<accession>A0AAP8MFN2</accession>
<dbReference type="EMBL" id="PKUR01000002">
    <property type="protein sequence ID" value="PLW86938.1"/>
    <property type="molecule type" value="Genomic_DNA"/>
</dbReference>
<dbReference type="AlphaFoldDB" id="A0AAP8MFN2"/>
<dbReference type="InterPro" id="IPR011257">
    <property type="entry name" value="DNA_glycosylase"/>
</dbReference>
<evidence type="ECO:0000313" key="2">
    <source>
        <dbReference type="Proteomes" id="UP000235162"/>
    </source>
</evidence>
<dbReference type="SUPFAM" id="SSF48150">
    <property type="entry name" value="DNA-glycosylase"/>
    <property type="match status" value="1"/>
</dbReference>
<name>A0AAP8MFN2_9GAMM</name>
<evidence type="ECO:0000313" key="1">
    <source>
        <dbReference type="EMBL" id="PLW86938.1"/>
    </source>
</evidence>
<dbReference type="GO" id="GO:0006284">
    <property type="term" value="P:base-excision repair"/>
    <property type="evidence" value="ECO:0007669"/>
    <property type="project" value="InterPro"/>
</dbReference>
<dbReference type="InterPro" id="IPR052891">
    <property type="entry name" value="DNA-3mA_glycosylase"/>
</dbReference>
<dbReference type="PANTHER" id="PTHR30037:SF3">
    <property type="entry name" value="BLR0857 PROTEIN"/>
    <property type="match status" value="1"/>
</dbReference>
<organism evidence="1 2">
    <name type="scientific">Halioglobus japonicus</name>
    <dbReference type="NCBI Taxonomy" id="930805"/>
    <lineage>
        <taxon>Bacteria</taxon>
        <taxon>Pseudomonadati</taxon>
        <taxon>Pseudomonadota</taxon>
        <taxon>Gammaproteobacteria</taxon>
        <taxon>Cellvibrionales</taxon>
        <taxon>Halieaceae</taxon>
        <taxon>Halioglobus</taxon>
    </lineage>
</organism>
<dbReference type="KEGG" id="hja:BST95_07090"/>
<dbReference type="GO" id="GO:0008725">
    <property type="term" value="F:DNA-3-methyladenine glycosylase activity"/>
    <property type="evidence" value="ECO:0007669"/>
    <property type="project" value="InterPro"/>
</dbReference>